<dbReference type="SUPFAM" id="SSF52058">
    <property type="entry name" value="L domain-like"/>
    <property type="match status" value="1"/>
</dbReference>
<accession>A0A834LQD3</accession>
<feature type="domain" description="Disease resistance protein At4g27190-like leucine-rich repeats" evidence="9">
    <location>
        <begin position="822"/>
        <end position="902"/>
    </location>
</feature>
<dbReference type="Gene3D" id="3.80.10.10">
    <property type="entry name" value="Ribonuclease Inhibitor"/>
    <property type="match status" value="1"/>
</dbReference>
<dbReference type="FunFam" id="3.40.50.300:FF:001091">
    <property type="entry name" value="Probable disease resistance protein At1g61300"/>
    <property type="match status" value="1"/>
</dbReference>
<evidence type="ECO:0000313" key="11">
    <source>
        <dbReference type="Proteomes" id="UP000626092"/>
    </source>
</evidence>
<evidence type="ECO:0000259" key="8">
    <source>
        <dbReference type="Pfam" id="PF00931"/>
    </source>
</evidence>
<dbReference type="SUPFAM" id="SSF52540">
    <property type="entry name" value="P-loop containing nucleoside triphosphate hydrolases"/>
    <property type="match status" value="1"/>
</dbReference>
<dbReference type="InterPro" id="IPR050905">
    <property type="entry name" value="Plant_NBS-LRR"/>
</dbReference>
<dbReference type="Gene3D" id="1.10.8.430">
    <property type="entry name" value="Helical domain of apoptotic protease-activating factors"/>
    <property type="match status" value="1"/>
</dbReference>
<dbReference type="InterPro" id="IPR057135">
    <property type="entry name" value="At4g27190-like_LRR"/>
</dbReference>
<keyword evidence="5" id="KW-0067">ATP-binding</keyword>
<dbReference type="OrthoDB" id="1579323at2759"/>
<feature type="coiled-coil region" evidence="6">
    <location>
        <begin position="30"/>
        <end position="71"/>
    </location>
</feature>
<dbReference type="PANTHER" id="PTHR33463">
    <property type="entry name" value="NB-ARC DOMAIN-CONTAINING PROTEIN-RELATED"/>
    <property type="match status" value="1"/>
</dbReference>
<keyword evidence="3" id="KW-0677">Repeat</keyword>
<dbReference type="InterPro" id="IPR036388">
    <property type="entry name" value="WH-like_DNA-bd_sf"/>
</dbReference>
<dbReference type="Gene3D" id="3.40.50.300">
    <property type="entry name" value="P-loop containing nucleotide triphosphate hydrolases"/>
    <property type="match status" value="1"/>
</dbReference>
<keyword evidence="7" id="KW-0472">Membrane</keyword>
<name>A0A834LQD3_RHOSS</name>
<dbReference type="InterPro" id="IPR032675">
    <property type="entry name" value="LRR_dom_sf"/>
</dbReference>
<evidence type="ECO:0000256" key="3">
    <source>
        <dbReference type="ARBA" id="ARBA00022737"/>
    </source>
</evidence>
<dbReference type="GO" id="GO:0006952">
    <property type="term" value="P:defense response"/>
    <property type="evidence" value="ECO:0007669"/>
    <property type="project" value="UniProtKB-KW"/>
</dbReference>
<reference evidence="10" key="1">
    <citation type="submission" date="2019-11" db="EMBL/GenBank/DDBJ databases">
        <authorList>
            <person name="Liu Y."/>
            <person name="Hou J."/>
            <person name="Li T.-Q."/>
            <person name="Guan C.-H."/>
            <person name="Wu X."/>
            <person name="Wu H.-Z."/>
            <person name="Ling F."/>
            <person name="Zhang R."/>
            <person name="Shi X.-G."/>
            <person name="Ren J.-P."/>
            <person name="Chen E.-F."/>
            <person name="Sun J.-M."/>
        </authorList>
    </citation>
    <scope>NUCLEOTIDE SEQUENCE</scope>
    <source>
        <strain evidence="10">Adult_tree_wgs_1</strain>
        <tissue evidence="10">Leaves</tissue>
    </source>
</reference>
<keyword evidence="11" id="KW-1185">Reference proteome</keyword>
<dbReference type="GO" id="GO:0043531">
    <property type="term" value="F:ADP binding"/>
    <property type="evidence" value="ECO:0007669"/>
    <property type="project" value="InterPro"/>
</dbReference>
<organism evidence="10 11">
    <name type="scientific">Rhododendron simsii</name>
    <name type="common">Sims's rhododendron</name>
    <dbReference type="NCBI Taxonomy" id="118357"/>
    <lineage>
        <taxon>Eukaryota</taxon>
        <taxon>Viridiplantae</taxon>
        <taxon>Streptophyta</taxon>
        <taxon>Embryophyta</taxon>
        <taxon>Tracheophyta</taxon>
        <taxon>Spermatophyta</taxon>
        <taxon>Magnoliopsida</taxon>
        <taxon>eudicotyledons</taxon>
        <taxon>Gunneridae</taxon>
        <taxon>Pentapetalae</taxon>
        <taxon>asterids</taxon>
        <taxon>Ericales</taxon>
        <taxon>Ericaceae</taxon>
        <taxon>Ericoideae</taxon>
        <taxon>Rhodoreae</taxon>
        <taxon>Rhododendron</taxon>
    </lineage>
</organism>
<dbReference type="Gene3D" id="1.10.10.10">
    <property type="entry name" value="Winged helix-like DNA-binding domain superfamily/Winged helix DNA-binding domain"/>
    <property type="match status" value="1"/>
</dbReference>
<dbReference type="InterPro" id="IPR042197">
    <property type="entry name" value="Apaf_helical"/>
</dbReference>
<proteinExistence type="inferred from homology"/>
<evidence type="ECO:0000259" key="9">
    <source>
        <dbReference type="Pfam" id="PF23247"/>
    </source>
</evidence>
<dbReference type="PANTHER" id="PTHR33463:SF136">
    <property type="entry name" value="NB-ARC DOMAIN-CONTAINING PROTEIN"/>
    <property type="match status" value="1"/>
</dbReference>
<protein>
    <recommendedName>
        <fullName evidence="12">AAA+ ATPase domain-containing protein</fullName>
    </recommendedName>
</protein>
<dbReference type="Pfam" id="PF23247">
    <property type="entry name" value="LRR_RPS2"/>
    <property type="match status" value="1"/>
</dbReference>
<keyword evidence="7" id="KW-1133">Transmembrane helix</keyword>
<evidence type="ECO:0000256" key="4">
    <source>
        <dbReference type="ARBA" id="ARBA00022821"/>
    </source>
</evidence>
<dbReference type="EMBL" id="WJXA01000003">
    <property type="protein sequence ID" value="KAF7148450.1"/>
    <property type="molecule type" value="Genomic_DNA"/>
</dbReference>
<evidence type="ECO:0000256" key="7">
    <source>
        <dbReference type="SAM" id="Phobius"/>
    </source>
</evidence>
<keyword evidence="2" id="KW-0433">Leucine-rich repeat</keyword>
<evidence type="ECO:0000313" key="10">
    <source>
        <dbReference type="EMBL" id="KAF7148450.1"/>
    </source>
</evidence>
<evidence type="ECO:0008006" key="12">
    <source>
        <dbReference type="Google" id="ProtNLM"/>
    </source>
</evidence>
<comment type="caution">
    <text evidence="10">The sequence shown here is derived from an EMBL/GenBank/DDBJ whole genome shotgun (WGS) entry which is preliminary data.</text>
</comment>
<dbReference type="InterPro" id="IPR002182">
    <property type="entry name" value="NB-ARC"/>
</dbReference>
<dbReference type="GO" id="GO:0005524">
    <property type="term" value="F:ATP binding"/>
    <property type="evidence" value="ECO:0007669"/>
    <property type="project" value="UniProtKB-KW"/>
</dbReference>
<keyword evidence="6" id="KW-0175">Coiled coil</keyword>
<keyword evidence="5" id="KW-0547">Nucleotide-binding</keyword>
<evidence type="ECO:0000256" key="5">
    <source>
        <dbReference type="ARBA" id="ARBA00022840"/>
    </source>
</evidence>
<evidence type="ECO:0000256" key="2">
    <source>
        <dbReference type="ARBA" id="ARBA00022614"/>
    </source>
</evidence>
<dbReference type="Pfam" id="PF00931">
    <property type="entry name" value="NB-ARC"/>
    <property type="match status" value="1"/>
</dbReference>
<dbReference type="FunFam" id="1.10.8.430:FF:000003">
    <property type="entry name" value="Probable disease resistance protein At5g66910"/>
    <property type="match status" value="1"/>
</dbReference>
<sequence>MCTLQSIIEQLGCRAFDEAVNATSKAGKYVLQYRTNLDKLRTEMRSLEDRRAIIERKVREANDRGEEIENAVSHWQTDADETKTYVQDLIERSTAEAKMHCFACSCPNIKGRYRLSKQAEEKIADVKRLAQESNFDEISHPKPPPPELEFPSAENYVHLDSRTPIFEAILGALKDCEVKMIGVYGLGGVGKTTLVEKVAKTMLDDGTFEQVSLVPVSKDLNVKDIQKKLADKLNFTLHAEKDEKGRAIELWNKFKNGDKYLVILDDIWEKVDLKAIGIPVMEGNIGCKIVLTSRNEDLLRIKMKADKNFPIAELLEAEAWDLFKKKVGNTIESRPEIDSLARQVCRKCKGLPVAVNALGAALEDKPVYVWKNALQKLERYMITNIEGINQTVWASLKLSYDMLGSSDAKSCFLLCCLFLEDAEISIDDLTRHCVANSLLSQNPHTFDEARNAVRTVVDALKSASLLSTDYHENAVKIHDVIRDVGISISREEKAFLIDHGAHEWPRNSRNVKSYSAISLSFKSIKGLPNGLEYPQLHTLMVENSKLSDLEVPDNFFNGMIQLTVVTFTRMRMRRLPSSIAKLAKLQMLYLNECEFDDISILKDLKSSLEVLSLRGSSIEVLPLEIGQLTGLRVLDLQDCGKLKVIPRGVISKLISLEELYFPENFDKWEATTDEQQDSNRENVSIEELRGLLSTGRLATLHIHILNVMLLSTEDLIFANLKGFKILLGSNLKNSKKLISERCMLELNGIPLRNEFIPLVDKAEVVVLRNIEGLKKMLHDRGVENRFLNLKYLEVTSCVEDLEYLLGEPKSFVQSQGLHRLPPFNNLIVLIIEYCKSKYLFSPTTAGGLVHLEKLKVRSCEIMEGIVGFEERNDEDEFTSEVKFSKLKQLELSYLPNLLSFYAQKEKIGTTMGSSSACARPLFSEKVSSIIVLLISLLGYYFGWFLD</sequence>
<dbReference type="AlphaFoldDB" id="A0A834LQD3"/>
<dbReference type="Proteomes" id="UP000626092">
    <property type="component" value="Unassembled WGS sequence"/>
</dbReference>
<gene>
    <name evidence="10" type="ORF">RHSIM_Rhsim03G0015700</name>
</gene>
<dbReference type="InterPro" id="IPR027417">
    <property type="entry name" value="P-loop_NTPase"/>
</dbReference>
<evidence type="ECO:0000256" key="6">
    <source>
        <dbReference type="SAM" id="Coils"/>
    </source>
</evidence>
<feature type="transmembrane region" description="Helical" evidence="7">
    <location>
        <begin position="926"/>
        <end position="945"/>
    </location>
</feature>
<evidence type="ECO:0000256" key="1">
    <source>
        <dbReference type="ARBA" id="ARBA00008894"/>
    </source>
</evidence>
<dbReference type="PRINTS" id="PR00364">
    <property type="entry name" value="DISEASERSIST"/>
</dbReference>
<comment type="similarity">
    <text evidence="1">Belongs to the disease resistance NB-LRR family.</text>
</comment>
<keyword evidence="4" id="KW-0611">Plant defense</keyword>
<keyword evidence="7" id="KW-0812">Transmembrane</keyword>
<feature type="domain" description="NB-ARC" evidence="8">
    <location>
        <begin position="166"/>
        <end position="329"/>
    </location>
</feature>